<sequence length="325" mass="36669">MARERSFTDQQIINAVSQLIIDGKNINGTSLRNQIGVGRPTALMSAYEELKEKGLIETPQLTVVESTEIKHQVLPPEIADQASIMLADIERMIHSINDHAHFTVEQRLNSAINEANVRASEAAKREADSLEQQNKAFEQLEDALDDIDELTEKMGLIQQELNQLKTKYELSENNRQNAEQANTELKHQLNANEKQLSELQSKNQELEQKNTQLNTQLISAQKEIDSLNANAISSAQTVQNLEKLNAKLEGQLQLTTSSLDQAKQELTNSSQTILSLEKLKTEHTTLINSMQNAVKEKNKELEGQRVRIDRLIEENTNLIKNTPMK</sequence>
<accession>A0A2T3QCT9</accession>
<evidence type="ECO:0000313" key="3">
    <source>
        <dbReference type="Proteomes" id="UP000251647"/>
    </source>
</evidence>
<dbReference type="SUPFAM" id="SSF57997">
    <property type="entry name" value="Tropomyosin"/>
    <property type="match status" value="1"/>
</dbReference>
<name>A0A2T3QCT9_PHODM</name>
<protein>
    <submittedName>
        <fullName evidence="2">Chromosome segregation protein SMC</fullName>
    </submittedName>
</protein>
<dbReference type="Gene3D" id="1.20.5.340">
    <property type="match status" value="1"/>
</dbReference>
<dbReference type="RefSeq" id="WP_005307150.1">
    <property type="nucleotide sequence ID" value="NZ_PYOG01000028.1"/>
</dbReference>
<gene>
    <name evidence="2" type="ORF">NCTC11647_02641</name>
</gene>
<dbReference type="EMBL" id="UATL01000002">
    <property type="protein sequence ID" value="SPY43726.1"/>
    <property type="molecule type" value="Genomic_DNA"/>
</dbReference>
<evidence type="ECO:0000256" key="1">
    <source>
        <dbReference type="SAM" id="Coils"/>
    </source>
</evidence>
<dbReference type="AlphaFoldDB" id="A0A2T3QCT9"/>
<proteinExistence type="predicted"/>
<feature type="coiled-coil region" evidence="1">
    <location>
        <begin position="113"/>
        <end position="321"/>
    </location>
</feature>
<reference evidence="2 3" key="1">
    <citation type="submission" date="2018-06" db="EMBL/GenBank/DDBJ databases">
        <authorList>
            <consortium name="Pathogen Informatics"/>
            <person name="Doyle S."/>
        </authorList>
    </citation>
    <scope>NUCLEOTIDE SEQUENCE [LARGE SCALE GENOMIC DNA]</scope>
    <source>
        <strain evidence="2 3">NCTC11647</strain>
    </source>
</reference>
<dbReference type="Proteomes" id="UP000251647">
    <property type="component" value="Unassembled WGS sequence"/>
</dbReference>
<organism evidence="2 3">
    <name type="scientific">Photobacterium damselae</name>
    <dbReference type="NCBI Taxonomy" id="38293"/>
    <lineage>
        <taxon>Bacteria</taxon>
        <taxon>Pseudomonadati</taxon>
        <taxon>Pseudomonadota</taxon>
        <taxon>Gammaproteobacteria</taxon>
        <taxon>Vibrionales</taxon>
        <taxon>Vibrionaceae</taxon>
        <taxon>Photobacterium</taxon>
    </lineage>
</organism>
<evidence type="ECO:0000313" key="2">
    <source>
        <dbReference type="EMBL" id="SPY43726.1"/>
    </source>
</evidence>
<dbReference type="OrthoDB" id="5918498at2"/>
<keyword evidence="1" id="KW-0175">Coiled coil</keyword>